<accession>A0A1F6CMP3</accession>
<dbReference type="EMBL" id="MFKV01000014">
    <property type="protein sequence ID" value="OGG50479.1"/>
    <property type="molecule type" value="Genomic_DNA"/>
</dbReference>
<dbReference type="STRING" id="1798482.A2763_01715"/>
<dbReference type="InterPro" id="IPR001538">
    <property type="entry name" value="Man6P_isomerase-2_C"/>
</dbReference>
<dbReference type="CDD" id="cd02213">
    <property type="entry name" value="cupin_PMI_typeII_C"/>
    <property type="match status" value="1"/>
</dbReference>
<evidence type="ECO:0000313" key="3">
    <source>
        <dbReference type="Proteomes" id="UP000178370"/>
    </source>
</evidence>
<dbReference type="Pfam" id="PF01050">
    <property type="entry name" value="MannoseP_isomer"/>
    <property type="match status" value="1"/>
</dbReference>
<dbReference type="Gene3D" id="2.60.120.10">
    <property type="entry name" value="Jelly Rolls"/>
    <property type="match status" value="1"/>
</dbReference>
<gene>
    <name evidence="2" type="ORF">A2763_01715</name>
</gene>
<evidence type="ECO:0000259" key="1">
    <source>
        <dbReference type="Pfam" id="PF01050"/>
    </source>
</evidence>
<name>A0A1F6CMP3_9BACT</name>
<comment type="caution">
    <text evidence="2">The sequence shown here is derived from an EMBL/GenBank/DDBJ whole genome shotgun (WGS) entry which is preliminary data.</text>
</comment>
<dbReference type="Proteomes" id="UP000178370">
    <property type="component" value="Unassembled WGS sequence"/>
</dbReference>
<organism evidence="2 3">
    <name type="scientific">Candidatus Kaiserbacteria bacterium RIFCSPHIGHO2_01_FULL_54_36</name>
    <dbReference type="NCBI Taxonomy" id="1798482"/>
    <lineage>
        <taxon>Bacteria</taxon>
        <taxon>Candidatus Kaiseribacteriota</taxon>
    </lineage>
</organism>
<dbReference type="PANTHER" id="PTHR46390:SF1">
    <property type="entry name" value="MANNOSE-1-PHOSPHATE GUANYLYLTRANSFERASE"/>
    <property type="match status" value="1"/>
</dbReference>
<dbReference type="SUPFAM" id="SSF51182">
    <property type="entry name" value="RmlC-like cupins"/>
    <property type="match status" value="1"/>
</dbReference>
<dbReference type="InterPro" id="IPR014710">
    <property type="entry name" value="RmlC-like_jellyroll"/>
</dbReference>
<dbReference type="GO" id="GO:0005976">
    <property type="term" value="P:polysaccharide metabolic process"/>
    <property type="evidence" value="ECO:0007669"/>
    <property type="project" value="InterPro"/>
</dbReference>
<dbReference type="AlphaFoldDB" id="A0A1F6CMP3"/>
<reference evidence="2 3" key="1">
    <citation type="journal article" date="2016" name="Nat. Commun.">
        <title>Thousands of microbial genomes shed light on interconnected biogeochemical processes in an aquifer system.</title>
        <authorList>
            <person name="Anantharaman K."/>
            <person name="Brown C.T."/>
            <person name="Hug L.A."/>
            <person name="Sharon I."/>
            <person name="Castelle C.J."/>
            <person name="Probst A.J."/>
            <person name="Thomas B.C."/>
            <person name="Singh A."/>
            <person name="Wilkins M.J."/>
            <person name="Karaoz U."/>
            <person name="Brodie E.L."/>
            <person name="Williams K.H."/>
            <person name="Hubbard S.S."/>
            <person name="Banfield J.F."/>
        </authorList>
    </citation>
    <scope>NUCLEOTIDE SEQUENCE [LARGE SCALE GENOMIC DNA]</scope>
</reference>
<dbReference type="GO" id="GO:0004475">
    <property type="term" value="F:mannose-1-phosphate guanylyltransferase (GTP) activity"/>
    <property type="evidence" value="ECO:0007669"/>
    <property type="project" value="TreeGrafter"/>
</dbReference>
<dbReference type="GO" id="GO:0009298">
    <property type="term" value="P:GDP-mannose biosynthetic process"/>
    <property type="evidence" value="ECO:0007669"/>
    <property type="project" value="TreeGrafter"/>
</dbReference>
<proteinExistence type="predicted"/>
<sequence>MRAVRPWGEYYGWDQGANWNLKTIYVKPNKRLSLQYHHHREEWWLLVSGDAQATTGQGEDTQTIELRKGVVFQVGKKQVHRLSSKKGGVIVEVAYGDFDEEDIVRLEDDHGRVPPRKRTSNS</sequence>
<protein>
    <recommendedName>
        <fullName evidence="1">Mannose-6-phosphate isomerase type II C-terminal domain-containing protein</fullName>
    </recommendedName>
</protein>
<dbReference type="InterPro" id="IPR051161">
    <property type="entry name" value="Mannose-6P_isomerase_type2"/>
</dbReference>
<dbReference type="InterPro" id="IPR011051">
    <property type="entry name" value="RmlC_Cupin_sf"/>
</dbReference>
<dbReference type="PANTHER" id="PTHR46390">
    <property type="entry name" value="MANNOSE-1-PHOSPHATE GUANYLYLTRANSFERASE"/>
    <property type="match status" value="1"/>
</dbReference>
<evidence type="ECO:0000313" key="2">
    <source>
        <dbReference type="EMBL" id="OGG50479.1"/>
    </source>
</evidence>
<feature type="domain" description="Mannose-6-phosphate isomerase type II C-terminal" evidence="1">
    <location>
        <begin position="3"/>
        <end position="108"/>
    </location>
</feature>